<reference evidence="9 10" key="1">
    <citation type="submission" date="2024-04" db="EMBL/GenBank/DDBJ databases">
        <title>Isolation of an actinomycete strain from pig manure.</title>
        <authorList>
            <person name="Gong T."/>
            <person name="Yu Z."/>
            <person name="An M."/>
            <person name="Wei C."/>
            <person name="Yang W."/>
            <person name="Liu L."/>
        </authorList>
    </citation>
    <scope>NUCLEOTIDE SEQUENCE [LARGE SCALE GENOMIC DNA]</scope>
    <source>
        <strain evidence="9 10">ZF39</strain>
    </source>
</reference>
<dbReference type="Gene3D" id="1.20.1630.10">
    <property type="entry name" value="Formate dehydrogenase/DMSO reductase domain"/>
    <property type="match status" value="1"/>
</dbReference>
<keyword evidence="6 8" id="KW-0472">Membrane</keyword>
<feature type="transmembrane region" description="Helical" evidence="8">
    <location>
        <begin position="101"/>
        <end position="119"/>
    </location>
</feature>
<evidence type="ECO:0000256" key="1">
    <source>
        <dbReference type="ARBA" id="ARBA00004651"/>
    </source>
</evidence>
<feature type="transmembrane region" description="Helical" evidence="8">
    <location>
        <begin position="70"/>
        <end position="89"/>
    </location>
</feature>
<evidence type="ECO:0000256" key="8">
    <source>
        <dbReference type="SAM" id="Phobius"/>
    </source>
</evidence>
<keyword evidence="10" id="KW-1185">Reference proteome</keyword>
<sequence>MTDAKSGASSSATRAFDSDRPPAPERKPGERKKRRSGGDPNVVVPEAEFRSYYGHPVIQAPPWNWMIPTYLFLGGAAAGSGLLAAGGHFTGRKKLRTRGRWAAIIGVGLGGAALAGDLGRPERALNMMRTMKLTSPMSVGSWILAGFGAFAGAAVGIEVVRKWLPKEGPAGWTVALVDGLASAGSAFFAPPLAAYTGVLLSDTALPTWNESYRELPFVFVSSGIAAGSGLNMILAPTSETGPVRALAAIGAGAELWIGEMMTKRLGELAEPYHEEPAKTYHKASKILTAVGGLGAALLGGNKAGALLSGAALMAGSAFTRFAVFEAGMKSAEDPKYVIKPQRARAAKAAEEGRGVTQPGGEWPT</sequence>
<dbReference type="PANTHER" id="PTHR34856">
    <property type="entry name" value="PROTEIN NRFD"/>
    <property type="match status" value="1"/>
</dbReference>
<evidence type="ECO:0000313" key="10">
    <source>
        <dbReference type="Proteomes" id="UP001442841"/>
    </source>
</evidence>
<protein>
    <submittedName>
        <fullName evidence="9">NrfD/PsrC family molybdoenzyme membrane anchor subunit</fullName>
    </submittedName>
</protein>
<evidence type="ECO:0000256" key="5">
    <source>
        <dbReference type="ARBA" id="ARBA00022989"/>
    </source>
</evidence>
<dbReference type="Proteomes" id="UP001442841">
    <property type="component" value="Chromosome"/>
</dbReference>
<feature type="region of interest" description="Disordered" evidence="7">
    <location>
        <begin position="1"/>
        <end position="42"/>
    </location>
</feature>
<evidence type="ECO:0000256" key="4">
    <source>
        <dbReference type="ARBA" id="ARBA00022692"/>
    </source>
</evidence>
<dbReference type="PANTHER" id="PTHR34856:SF2">
    <property type="entry name" value="PROTEIN NRFD"/>
    <property type="match status" value="1"/>
</dbReference>
<feature type="transmembrane region" description="Helical" evidence="8">
    <location>
        <begin position="215"/>
        <end position="234"/>
    </location>
</feature>
<evidence type="ECO:0000256" key="7">
    <source>
        <dbReference type="SAM" id="MobiDB-lite"/>
    </source>
</evidence>
<proteinExistence type="inferred from homology"/>
<keyword evidence="3" id="KW-1003">Cell membrane</keyword>
<dbReference type="Pfam" id="PF03916">
    <property type="entry name" value="NrfD"/>
    <property type="match status" value="1"/>
</dbReference>
<feature type="transmembrane region" description="Helical" evidence="8">
    <location>
        <begin position="172"/>
        <end position="195"/>
    </location>
</feature>
<feature type="compositionally biased region" description="Basic and acidic residues" evidence="7">
    <location>
        <begin position="16"/>
        <end position="28"/>
    </location>
</feature>
<evidence type="ECO:0000313" key="9">
    <source>
        <dbReference type="EMBL" id="XAN06868.1"/>
    </source>
</evidence>
<dbReference type="EMBL" id="CP154795">
    <property type="protein sequence ID" value="XAN06868.1"/>
    <property type="molecule type" value="Genomic_DNA"/>
</dbReference>
<dbReference type="InterPro" id="IPR005614">
    <property type="entry name" value="NrfD-like"/>
</dbReference>
<evidence type="ECO:0000256" key="3">
    <source>
        <dbReference type="ARBA" id="ARBA00022475"/>
    </source>
</evidence>
<keyword evidence="4 8" id="KW-0812">Transmembrane</keyword>
<dbReference type="InterPro" id="IPR052049">
    <property type="entry name" value="Electron_transfer_protein"/>
</dbReference>
<feature type="transmembrane region" description="Helical" evidence="8">
    <location>
        <begin position="139"/>
        <end position="160"/>
    </location>
</feature>
<accession>A0ABZ3FLE2</accession>
<name>A0ABZ3FLE2_9ACTN</name>
<evidence type="ECO:0000256" key="2">
    <source>
        <dbReference type="ARBA" id="ARBA00008929"/>
    </source>
</evidence>
<organism evidence="9 10">
    <name type="scientific">Ammonicoccus fulvus</name>
    <dbReference type="NCBI Taxonomy" id="3138240"/>
    <lineage>
        <taxon>Bacteria</taxon>
        <taxon>Bacillati</taxon>
        <taxon>Actinomycetota</taxon>
        <taxon>Actinomycetes</taxon>
        <taxon>Propionibacteriales</taxon>
        <taxon>Propionibacteriaceae</taxon>
        <taxon>Ammonicoccus</taxon>
    </lineage>
</organism>
<dbReference type="RefSeq" id="WP_425308307.1">
    <property type="nucleotide sequence ID" value="NZ_CP154795.1"/>
</dbReference>
<comment type="subcellular location">
    <subcellularLocation>
        <location evidence="1">Cell membrane</location>
        <topology evidence="1">Multi-pass membrane protein</topology>
    </subcellularLocation>
</comment>
<keyword evidence="5 8" id="KW-1133">Transmembrane helix</keyword>
<gene>
    <name evidence="9" type="primary">nrfD</name>
    <name evidence="9" type="ORF">AADG42_05970</name>
</gene>
<evidence type="ECO:0000256" key="6">
    <source>
        <dbReference type="ARBA" id="ARBA00023136"/>
    </source>
</evidence>
<comment type="similarity">
    <text evidence="2">Belongs to the NrfD family.</text>
</comment>